<keyword evidence="3" id="KW-1185">Reference proteome</keyword>
<organism evidence="2 3">
    <name type="scientific">Ophiophagus hannah</name>
    <name type="common">King cobra</name>
    <name type="synonym">Naja hannah</name>
    <dbReference type="NCBI Taxonomy" id="8665"/>
    <lineage>
        <taxon>Eukaryota</taxon>
        <taxon>Metazoa</taxon>
        <taxon>Chordata</taxon>
        <taxon>Craniata</taxon>
        <taxon>Vertebrata</taxon>
        <taxon>Euteleostomi</taxon>
        <taxon>Lepidosauria</taxon>
        <taxon>Squamata</taxon>
        <taxon>Bifurcata</taxon>
        <taxon>Unidentata</taxon>
        <taxon>Episquamata</taxon>
        <taxon>Toxicofera</taxon>
        <taxon>Serpentes</taxon>
        <taxon>Colubroidea</taxon>
        <taxon>Elapidae</taxon>
        <taxon>Elapinae</taxon>
        <taxon>Ophiophagus</taxon>
    </lineage>
</organism>
<protein>
    <submittedName>
        <fullName evidence="2">Sperm-associated antigen 16 protein</fullName>
    </submittedName>
</protein>
<comment type="caution">
    <text evidence="2">The sequence shown here is derived from an EMBL/GenBank/DDBJ whole genome shotgun (WGS) entry which is preliminary data.</text>
</comment>
<gene>
    <name evidence="2" type="primary">SPAG16</name>
    <name evidence="2" type="ORF">L345_07878</name>
</gene>
<dbReference type="Pfam" id="PF24626">
    <property type="entry name" value="SH3_Tf2-1"/>
    <property type="match status" value="1"/>
</dbReference>
<dbReference type="EMBL" id="AZIM01001590">
    <property type="protein sequence ID" value="ETE66343.1"/>
    <property type="molecule type" value="Genomic_DNA"/>
</dbReference>
<dbReference type="OrthoDB" id="538223at2759"/>
<dbReference type="InterPro" id="IPR036322">
    <property type="entry name" value="WD40_repeat_dom_sf"/>
</dbReference>
<evidence type="ECO:0000313" key="2">
    <source>
        <dbReference type="EMBL" id="ETE66343.1"/>
    </source>
</evidence>
<feature type="domain" description="Tf2-1-like SH3-like" evidence="1">
    <location>
        <begin position="1"/>
        <end position="37"/>
    </location>
</feature>
<dbReference type="Proteomes" id="UP000018936">
    <property type="component" value="Unassembled WGS sequence"/>
</dbReference>
<accession>V8NXE5</accession>
<dbReference type="SUPFAM" id="SSF50978">
    <property type="entry name" value="WD40 repeat-like"/>
    <property type="match status" value="1"/>
</dbReference>
<sequence>MGPFPITRMVNPVTVELKLPKTLRRIHPIFHCSLLKTTMTCDQPQNLMLPTFSLRRQAPIPNPLEELPPSETECVSPTIVVQASKAYASGTGSPLARPPNRKGNTSLKAHAFQKGDTIVSCDSYGVLKLWDVRRGVPMISIDAGPHPGNQVAFDPSVSPSSPGTNGVCVGSPGRGGATCMPSPCRAAEALIVAGTHAPLSAPADQDTGQ</sequence>
<dbReference type="InterPro" id="IPR056924">
    <property type="entry name" value="SH3_Tf2-1"/>
</dbReference>
<evidence type="ECO:0000313" key="3">
    <source>
        <dbReference type="Proteomes" id="UP000018936"/>
    </source>
</evidence>
<name>V8NXE5_OPHHA</name>
<dbReference type="AlphaFoldDB" id="V8NXE5"/>
<feature type="non-terminal residue" evidence="2">
    <location>
        <position position="1"/>
    </location>
</feature>
<evidence type="ECO:0000259" key="1">
    <source>
        <dbReference type="Pfam" id="PF24626"/>
    </source>
</evidence>
<reference evidence="2 3" key="1">
    <citation type="journal article" date="2013" name="Proc. Natl. Acad. Sci. U.S.A.">
        <title>The king cobra genome reveals dynamic gene evolution and adaptation in the snake venom system.</title>
        <authorList>
            <person name="Vonk F.J."/>
            <person name="Casewell N.R."/>
            <person name="Henkel C.V."/>
            <person name="Heimberg A.M."/>
            <person name="Jansen H.J."/>
            <person name="McCleary R.J."/>
            <person name="Kerkkamp H.M."/>
            <person name="Vos R.A."/>
            <person name="Guerreiro I."/>
            <person name="Calvete J.J."/>
            <person name="Wuster W."/>
            <person name="Woods A.E."/>
            <person name="Logan J.M."/>
            <person name="Harrison R.A."/>
            <person name="Castoe T.A."/>
            <person name="de Koning A.P."/>
            <person name="Pollock D.D."/>
            <person name="Yandell M."/>
            <person name="Calderon D."/>
            <person name="Renjifo C."/>
            <person name="Currier R.B."/>
            <person name="Salgado D."/>
            <person name="Pla D."/>
            <person name="Sanz L."/>
            <person name="Hyder A.S."/>
            <person name="Ribeiro J.M."/>
            <person name="Arntzen J.W."/>
            <person name="van den Thillart G.E."/>
            <person name="Boetzer M."/>
            <person name="Pirovano W."/>
            <person name="Dirks R.P."/>
            <person name="Spaink H.P."/>
            <person name="Duboule D."/>
            <person name="McGlinn E."/>
            <person name="Kini R.M."/>
            <person name="Richardson M.K."/>
        </authorList>
    </citation>
    <scope>NUCLEOTIDE SEQUENCE</scope>
    <source>
        <tissue evidence="2">Blood</tissue>
    </source>
</reference>
<proteinExistence type="predicted"/>